<evidence type="ECO:0000256" key="6">
    <source>
        <dbReference type="PROSITE-ProRule" id="PRU00302"/>
    </source>
</evidence>
<sequence>MFVEYFMGFVPKSAIRIAGWMLLMPQLSCHKTTCPPPDFPERGRYEPVKAEYEVGQTITYSCDDDIVLKYGDANATCRSSGKWSEKTLFCEIPAKLESQKESALEILKIPTSVIDGDSSTCIQTGNDTEKFMAFPLDHEAIVYFAILCFGEGKATVTVTIVEYLEYAFKVDSGSPEVKCLHVSFQKYVVTKFIILNVLTNSSSIAMCEVYFYTADNNWCALPPNNSVPNGQLEVSRSKAVLHCKEGFKEKDGREVYATCENSTWSYISLQCAEDIPQKGHNTLAIVVGTLIATIILILLGWTIFSVRKKKMRKVCVICKPGNRNGHTSSQFSCDPSTSDVCTVENSSV</sequence>
<keyword evidence="5" id="KW-0325">Glycoprotein</keyword>
<evidence type="ECO:0000256" key="5">
    <source>
        <dbReference type="ARBA" id="ARBA00023180"/>
    </source>
</evidence>
<keyword evidence="4 6" id="KW-1015">Disulfide bond</keyword>
<reference evidence="9 10" key="1">
    <citation type="submission" date="2024-04" db="EMBL/GenBank/DDBJ databases">
        <authorList>
            <person name="Rising A."/>
            <person name="Reimegard J."/>
            <person name="Sonavane S."/>
            <person name="Akerstrom W."/>
            <person name="Nylinder S."/>
            <person name="Hedman E."/>
            <person name="Kallberg Y."/>
        </authorList>
    </citation>
    <scope>NUCLEOTIDE SEQUENCE [LARGE SCALE GENOMIC DNA]</scope>
</reference>
<dbReference type="InterPro" id="IPR035976">
    <property type="entry name" value="Sushi/SCR/CCP_sf"/>
</dbReference>
<evidence type="ECO:0000256" key="3">
    <source>
        <dbReference type="ARBA" id="ARBA00022737"/>
    </source>
</evidence>
<keyword evidence="2" id="KW-0732">Signal</keyword>
<keyword evidence="7" id="KW-0812">Transmembrane</keyword>
<feature type="transmembrane region" description="Helical" evidence="7">
    <location>
        <begin position="283"/>
        <end position="304"/>
    </location>
</feature>
<dbReference type="SMART" id="SM00032">
    <property type="entry name" value="CCP"/>
    <property type="match status" value="2"/>
</dbReference>
<keyword evidence="7" id="KW-0472">Membrane</keyword>
<evidence type="ECO:0000259" key="8">
    <source>
        <dbReference type="PROSITE" id="PS50923"/>
    </source>
</evidence>
<protein>
    <recommendedName>
        <fullName evidence="8">Sushi domain-containing protein</fullName>
    </recommendedName>
</protein>
<keyword evidence="7" id="KW-1133">Transmembrane helix</keyword>
<dbReference type="CDD" id="cd00033">
    <property type="entry name" value="CCP"/>
    <property type="match status" value="1"/>
</dbReference>
<name>A0AAV2B1U3_9ARAC</name>
<dbReference type="Proteomes" id="UP001497382">
    <property type="component" value="Unassembled WGS sequence"/>
</dbReference>
<keyword evidence="10" id="KW-1185">Reference proteome</keyword>
<accession>A0AAV2B1U3</accession>
<dbReference type="Gene3D" id="2.10.70.10">
    <property type="entry name" value="Complement Module, domain 1"/>
    <property type="match status" value="1"/>
</dbReference>
<evidence type="ECO:0000313" key="9">
    <source>
        <dbReference type="EMBL" id="CAL1289821.1"/>
    </source>
</evidence>
<organism evidence="9 10">
    <name type="scientific">Larinioides sclopetarius</name>
    <dbReference type="NCBI Taxonomy" id="280406"/>
    <lineage>
        <taxon>Eukaryota</taxon>
        <taxon>Metazoa</taxon>
        <taxon>Ecdysozoa</taxon>
        <taxon>Arthropoda</taxon>
        <taxon>Chelicerata</taxon>
        <taxon>Arachnida</taxon>
        <taxon>Araneae</taxon>
        <taxon>Araneomorphae</taxon>
        <taxon>Entelegynae</taxon>
        <taxon>Araneoidea</taxon>
        <taxon>Araneidae</taxon>
        <taxon>Larinioides</taxon>
    </lineage>
</organism>
<dbReference type="Pfam" id="PF00084">
    <property type="entry name" value="Sushi"/>
    <property type="match status" value="1"/>
</dbReference>
<dbReference type="EMBL" id="CAXIEN010000255">
    <property type="protein sequence ID" value="CAL1289821.1"/>
    <property type="molecule type" value="Genomic_DNA"/>
</dbReference>
<keyword evidence="3" id="KW-0677">Repeat</keyword>
<gene>
    <name evidence="9" type="ORF">LARSCL_LOCUS16147</name>
</gene>
<feature type="disulfide bond" evidence="6">
    <location>
        <begin position="34"/>
        <end position="77"/>
    </location>
</feature>
<comment type="caution">
    <text evidence="9">The sequence shown here is derived from an EMBL/GenBank/DDBJ whole genome shotgun (WGS) entry which is preliminary data.</text>
</comment>
<evidence type="ECO:0000256" key="4">
    <source>
        <dbReference type="ARBA" id="ARBA00023157"/>
    </source>
</evidence>
<keyword evidence="1 6" id="KW-0768">Sushi</keyword>
<dbReference type="AlphaFoldDB" id="A0AAV2B1U3"/>
<dbReference type="PROSITE" id="PS50923">
    <property type="entry name" value="SUSHI"/>
    <property type="match status" value="1"/>
</dbReference>
<dbReference type="PANTHER" id="PTHR46393:SF7">
    <property type="entry name" value="COMPLEMENT C2"/>
    <property type="match status" value="1"/>
</dbReference>
<feature type="domain" description="Sushi" evidence="8">
    <location>
        <begin position="32"/>
        <end position="92"/>
    </location>
</feature>
<evidence type="ECO:0000313" key="10">
    <source>
        <dbReference type="Proteomes" id="UP001497382"/>
    </source>
</evidence>
<comment type="caution">
    <text evidence="6">Lacks conserved residue(s) required for the propagation of feature annotation.</text>
</comment>
<dbReference type="SUPFAM" id="SSF57535">
    <property type="entry name" value="Complement control module/SCR domain"/>
    <property type="match status" value="1"/>
</dbReference>
<dbReference type="PANTHER" id="PTHR46393">
    <property type="entry name" value="SUSHI DOMAIN-CONTAINING PROTEIN"/>
    <property type="match status" value="1"/>
</dbReference>
<proteinExistence type="predicted"/>
<evidence type="ECO:0000256" key="7">
    <source>
        <dbReference type="SAM" id="Phobius"/>
    </source>
</evidence>
<evidence type="ECO:0000256" key="2">
    <source>
        <dbReference type="ARBA" id="ARBA00022729"/>
    </source>
</evidence>
<dbReference type="InterPro" id="IPR000436">
    <property type="entry name" value="Sushi_SCR_CCP_dom"/>
</dbReference>
<evidence type="ECO:0000256" key="1">
    <source>
        <dbReference type="ARBA" id="ARBA00022659"/>
    </source>
</evidence>